<dbReference type="GeneTree" id="ENSGT00940000176954"/>
<protein>
    <submittedName>
        <fullName evidence="1">Uncharacterized protein</fullName>
    </submittedName>
</protein>
<dbReference type="Ensembl" id="ENSMZET00005032336.1">
    <property type="protein sequence ID" value="ENSMZEP00005031324.1"/>
    <property type="gene ID" value="ENSMZEG00005023348.1"/>
</dbReference>
<keyword evidence="2" id="KW-1185">Reference proteome</keyword>
<name>A0A3P9DAE1_9CICH</name>
<dbReference type="STRING" id="106582.ENSMZEP00005031324"/>
<sequence length="138" mass="15485">LAKDHGLCNGKVHIELFRNNLLCKPPHRVLKCCREKEHLTVHRQSAPVDSNALVPVALGGDHHISLIQHKHSDLFGVNELVLGAPVVDCARCTNDNLLEYKHYHILTSISPNGICQLHIWTKFPHLLNDLTSLQCDVL</sequence>
<organism evidence="1 2">
    <name type="scientific">Maylandia zebra</name>
    <name type="common">zebra mbuna</name>
    <dbReference type="NCBI Taxonomy" id="106582"/>
    <lineage>
        <taxon>Eukaryota</taxon>
        <taxon>Metazoa</taxon>
        <taxon>Chordata</taxon>
        <taxon>Craniata</taxon>
        <taxon>Vertebrata</taxon>
        <taxon>Euteleostomi</taxon>
        <taxon>Actinopterygii</taxon>
        <taxon>Neopterygii</taxon>
        <taxon>Teleostei</taxon>
        <taxon>Neoteleostei</taxon>
        <taxon>Acanthomorphata</taxon>
        <taxon>Ovalentaria</taxon>
        <taxon>Cichlomorphae</taxon>
        <taxon>Cichliformes</taxon>
        <taxon>Cichlidae</taxon>
        <taxon>African cichlids</taxon>
        <taxon>Pseudocrenilabrinae</taxon>
        <taxon>Haplochromini</taxon>
        <taxon>Maylandia</taxon>
        <taxon>Maylandia zebra complex</taxon>
    </lineage>
</organism>
<evidence type="ECO:0000313" key="2">
    <source>
        <dbReference type="Proteomes" id="UP000265160"/>
    </source>
</evidence>
<reference evidence="1" key="3">
    <citation type="submission" date="2025-09" db="UniProtKB">
        <authorList>
            <consortium name="Ensembl"/>
        </authorList>
    </citation>
    <scope>IDENTIFICATION</scope>
</reference>
<accession>A0A3P9DAE1</accession>
<reference evidence="1" key="2">
    <citation type="submission" date="2025-08" db="UniProtKB">
        <authorList>
            <consortium name="Ensembl"/>
        </authorList>
    </citation>
    <scope>IDENTIFICATION</scope>
</reference>
<dbReference type="AlphaFoldDB" id="A0A3P9DAE1"/>
<evidence type="ECO:0000313" key="1">
    <source>
        <dbReference type="Ensembl" id="ENSMZEP00005031324.1"/>
    </source>
</evidence>
<proteinExistence type="predicted"/>
<dbReference type="Proteomes" id="UP000265160">
    <property type="component" value="LG20"/>
</dbReference>
<reference evidence="1 2" key="1">
    <citation type="journal article" date="2014" name="Nature">
        <title>The genomic substrate for adaptive radiation in African cichlid fish.</title>
        <authorList>
            <person name="Brawand D."/>
            <person name="Wagner C.E."/>
            <person name="Li Y.I."/>
            <person name="Malinsky M."/>
            <person name="Keller I."/>
            <person name="Fan S."/>
            <person name="Simakov O."/>
            <person name="Ng A.Y."/>
            <person name="Lim Z.W."/>
            <person name="Bezault E."/>
            <person name="Turner-Maier J."/>
            <person name="Johnson J."/>
            <person name="Alcazar R."/>
            <person name="Noh H.J."/>
            <person name="Russell P."/>
            <person name="Aken B."/>
            <person name="Alfoldi J."/>
            <person name="Amemiya C."/>
            <person name="Azzouzi N."/>
            <person name="Baroiller J.F."/>
            <person name="Barloy-Hubler F."/>
            <person name="Berlin A."/>
            <person name="Bloomquist R."/>
            <person name="Carleton K.L."/>
            <person name="Conte M.A."/>
            <person name="D'Cotta H."/>
            <person name="Eshel O."/>
            <person name="Gaffney L."/>
            <person name="Galibert F."/>
            <person name="Gante H.F."/>
            <person name="Gnerre S."/>
            <person name="Greuter L."/>
            <person name="Guyon R."/>
            <person name="Haddad N.S."/>
            <person name="Haerty W."/>
            <person name="Harris R.M."/>
            <person name="Hofmann H.A."/>
            <person name="Hourlier T."/>
            <person name="Hulata G."/>
            <person name="Jaffe D.B."/>
            <person name="Lara M."/>
            <person name="Lee A.P."/>
            <person name="MacCallum I."/>
            <person name="Mwaiko S."/>
            <person name="Nikaido M."/>
            <person name="Nishihara H."/>
            <person name="Ozouf-Costaz C."/>
            <person name="Penman D.J."/>
            <person name="Przybylski D."/>
            <person name="Rakotomanga M."/>
            <person name="Renn S.C.P."/>
            <person name="Ribeiro F.J."/>
            <person name="Ron M."/>
            <person name="Salzburger W."/>
            <person name="Sanchez-Pulido L."/>
            <person name="Santos M.E."/>
            <person name="Searle S."/>
            <person name="Sharpe T."/>
            <person name="Swofford R."/>
            <person name="Tan F.J."/>
            <person name="Williams L."/>
            <person name="Young S."/>
            <person name="Yin S."/>
            <person name="Okada N."/>
            <person name="Kocher T.D."/>
            <person name="Miska E.A."/>
            <person name="Lander E.S."/>
            <person name="Venkatesh B."/>
            <person name="Fernald R.D."/>
            <person name="Meyer A."/>
            <person name="Ponting C.P."/>
            <person name="Streelman J.T."/>
            <person name="Lindblad-Toh K."/>
            <person name="Seehausen O."/>
            <person name="Di Palma F."/>
        </authorList>
    </citation>
    <scope>NUCLEOTIDE SEQUENCE</scope>
</reference>